<dbReference type="PANTHER" id="PTHR44757:SF2">
    <property type="entry name" value="BIOFILM ARCHITECTURE MAINTENANCE PROTEIN MBAA"/>
    <property type="match status" value="1"/>
</dbReference>
<dbReference type="InterPro" id="IPR000160">
    <property type="entry name" value="GGDEF_dom"/>
</dbReference>
<gene>
    <name evidence="6" type="ORF">F4695_004368</name>
</gene>
<dbReference type="Proteomes" id="UP000585437">
    <property type="component" value="Unassembled WGS sequence"/>
</dbReference>
<dbReference type="PROSITE" id="PS50112">
    <property type="entry name" value="PAS"/>
    <property type="match status" value="1"/>
</dbReference>
<feature type="domain" description="EAL" evidence="4">
    <location>
        <begin position="516"/>
        <end position="611"/>
    </location>
</feature>
<dbReference type="SUPFAM" id="SSF55781">
    <property type="entry name" value="GAF domain-like"/>
    <property type="match status" value="1"/>
</dbReference>
<dbReference type="RefSeq" id="WP_184656011.1">
    <property type="nucleotide sequence ID" value="NZ_JACHBU010000013.1"/>
</dbReference>
<accession>A0A7X0JPI4</accession>
<dbReference type="SMART" id="SM00267">
    <property type="entry name" value="GGDEF"/>
    <property type="match status" value="1"/>
</dbReference>
<dbReference type="CDD" id="cd00130">
    <property type="entry name" value="PAS"/>
    <property type="match status" value="1"/>
</dbReference>
<dbReference type="Gene3D" id="3.20.20.450">
    <property type="entry name" value="EAL domain"/>
    <property type="match status" value="1"/>
</dbReference>
<dbReference type="Pfam" id="PF00990">
    <property type="entry name" value="GGDEF"/>
    <property type="match status" value="1"/>
</dbReference>
<protein>
    <submittedName>
        <fullName evidence="6">Diguanylate cyclase (GGDEF)-like protein/PAS domain S-box-containing protein</fullName>
    </submittedName>
</protein>
<dbReference type="SMART" id="SM00086">
    <property type="entry name" value="PAC"/>
    <property type="match status" value="1"/>
</dbReference>
<organism evidence="6 7">
    <name type="scientific">Rhizobium soli</name>
    <dbReference type="NCBI Taxonomy" id="424798"/>
    <lineage>
        <taxon>Bacteria</taxon>
        <taxon>Pseudomonadati</taxon>
        <taxon>Pseudomonadota</taxon>
        <taxon>Alphaproteobacteria</taxon>
        <taxon>Hyphomicrobiales</taxon>
        <taxon>Rhizobiaceae</taxon>
        <taxon>Rhizobium/Agrobacterium group</taxon>
        <taxon>Rhizobium</taxon>
    </lineage>
</organism>
<dbReference type="PANTHER" id="PTHR44757">
    <property type="entry name" value="DIGUANYLATE CYCLASE DGCP"/>
    <property type="match status" value="1"/>
</dbReference>
<dbReference type="SUPFAM" id="SSF141868">
    <property type="entry name" value="EAL domain-like"/>
    <property type="match status" value="1"/>
</dbReference>
<comment type="caution">
    <text evidence="6">The sequence shown here is derived from an EMBL/GenBank/DDBJ whole genome shotgun (WGS) entry which is preliminary data.</text>
</comment>
<feature type="domain" description="GGDEF" evidence="5">
    <location>
        <begin position="374"/>
        <end position="507"/>
    </location>
</feature>
<feature type="domain" description="PAS" evidence="2">
    <location>
        <begin position="183"/>
        <end position="235"/>
    </location>
</feature>
<reference evidence="6 7" key="1">
    <citation type="submission" date="2020-08" db="EMBL/GenBank/DDBJ databases">
        <title>The Agave Microbiome: Exploring the role of microbial communities in plant adaptations to desert environments.</title>
        <authorList>
            <person name="Partida-Martinez L.P."/>
        </authorList>
    </citation>
    <scope>NUCLEOTIDE SEQUENCE [LARGE SCALE GENOMIC DNA]</scope>
    <source>
        <strain evidence="6 7">AS3.12</strain>
    </source>
</reference>
<dbReference type="AlphaFoldDB" id="A0A7X0JPI4"/>
<dbReference type="InterPro" id="IPR001633">
    <property type="entry name" value="EAL_dom"/>
</dbReference>
<dbReference type="InterPro" id="IPR029016">
    <property type="entry name" value="GAF-like_dom_sf"/>
</dbReference>
<dbReference type="Gene3D" id="3.30.70.270">
    <property type="match status" value="1"/>
</dbReference>
<dbReference type="CDD" id="cd01949">
    <property type="entry name" value="GGDEF"/>
    <property type="match status" value="1"/>
</dbReference>
<dbReference type="InterPro" id="IPR001610">
    <property type="entry name" value="PAC"/>
</dbReference>
<dbReference type="InterPro" id="IPR029787">
    <property type="entry name" value="Nucleotide_cyclase"/>
</dbReference>
<dbReference type="SUPFAM" id="SSF55073">
    <property type="entry name" value="Nucleotide cyclase"/>
    <property type="match status" value="1"/>
</dbReference>
<name>A0A7X0JPI4_9HYPH</name>
<dbReference type="PROSITE" id="PS50113">
    <property type="entry name" value="PAC"/>
    <property type="match status" value="1"/>
</dbReference>
<dbReference type="Gene3D" id="3.30.450.20">
    <property type="entry name" value="PAS domain"/>
    <property type="match status" value="1"/>
</dbReference>
<dbReference type="InterPro" id="IPR035965">
    <property type="entry name" value="PAS-like_dom_sf"/>
</dbReference>
<dbReference type="CDD" id="cd01948">
    <property type="entry name" value="EAL"/>
    <property type="match status" value="1"/>
</dbReference>
<dbReference type="Pfam" id="PF13426">
    <property type="entry name" value="PAS_9"/>
    <property type="match status" value="1"/>
</dbReference>
<dbReference type="SMART" id="SM00052">
    <property type="entry name" value="EAL"/>
    <property type="match status" value="1"/>
</dbReference>
<dbReference type="EMBL" id="JACHBU010000013">
    <property type="protein sequence ID" value="MBB6510975.1"/>
    <property type="molecule type" value="Genomic_DNA"/>
</dbReference>
<evidence type="ECO:0000313" key="7">
    <source>
        <dbReference type="Proteomes" id="UP000585437"/>
    </source>
</evidence>
<evidence type="ECO:0000256" key="1">
    <source>
        <dbReference type="SAM" id="MobiDB-lite"/>
    </source>
</evidence>
<evidence type="ECO:0000313" key="6">
    <source>
        <dbReference type="EMBL" id="MBB6510975.1"/>
    </source>
</evidence>
<dbReference type="NCBIfam" id="TIGR00229">
    <property type="entry name" value="sensory_box"/>
    <property type="match status" value="1"/>
</dbReference>
<dbReference type="NCBIfam" id="TIGR00254">
    <property type="entry name" value="GGDEF"/>
    <property type="match status" value="1"/>
</dbReference>
<dbReference type="InterPro" id="IPR043128">
    <property type="entry name" value="Rev_trsase/Diguanyl_cyclase"/>
</dbReference>
<feature type="region of interest" description="Disordered" evidence="1">
    <location>
        <begin position="1"/>
        <end position="25"/>
    </location>
</feature>
<evidence type="ECO:0000259" key="4">
    <source>
        <dbReference type="PROSITE" id="PS50883"/>
    </source>
</evidence>
<evidence type="ECO:0000259" key="3">
    <source>
        <dbReference type="PROSITE" id="PS50113"/>
    </source>
</evidence>
<dbReference type="InterPro" id="IPR000700">
    <property type="entry name" value="PAS-assoc_C"/>
</dbReference>
<dbReference type="InterPro" id="IPR035919">
    <property type="entry name" value="EAL_sf"/>
</dbReference>
<dbReference type="SUPFAM" id="SSF55785">
    <property type="entry name" value="PYP-like sensor domain (PAS domain)"/>
    <property type="match status" value="1"/>
</dbReference>
<evidence type="ECO:0000259" key="2">
    <source>
        <dbReference type="PROSITE" id="PS50112"/>
    </source>
</evidence>
<dbReference type="Pfam" id="PF00563">
    <property type="entry name" value="EAL"/>
    <property type="match status" value="1"/>
</dbReference>
<dbReference type="PROSITE" id="PS50887">
    <property type="entry name" value="GGDEF"/>
    <property type="match status" value="1"/>
</dbReference>
<feature type="domain" description="PAC" evidence="3">
    <location>
        <begin position="260"/>
        <end position="314"/>
    </location>
</feature>
<dbReference type="InterPro" id="IPR052155">
    <property type="entry name" value="Biofilm_reg_signaling"/>
</dbReference>
<dbReference type="PROSITE" id="PS50883">
    <property type="entry name" value="EAL"/>
    <property type="match status" value="1"/>
</dbReference>
<proteinExistence type="predicted"/>
<dbReference type="InterPro" id="IPR000014">
    <property type="entry name" value="PAS"/>
</dbReference>
<keyword evidence="7" id="KW-1185">Reference proteome</keyword>
<evidence type="ECO:0000259" key="5">
    <source>
        <dbReference type="PROSITE" id="PS50887"/>
    </source>
</evidence>
<sequence>MLSDHPRVGVDPTSAKGEETETSPADLTTASAIERIVRSSALAMECPSSAFYVLTDGGYIRDTFFDGGVELSAVVSGALLATAAASKEHILVVNDLLHEPGLIDTGDETKLLRFVAAVPVINTSGTVSGVLFVADDSPQAGLSAAKTYVLRSNAAQIAVCLDRESFRGRAVVAERSRKLETQRLRLLESVVVNANDAILITKAEPINLPGPHIVYCNPAFTRTTGYTEAEILGRTPRILQCANTDRNALDRLRAALSAWKPIEVELLNTRKDGTEFWVELSIAPVANEKGWFTHWVSVQRDVSDRKVLEETATRARIVEAQNVSLEAEIKERKVAEAKLLYTASHDDLTKLHNRALFLDRLTLAIQRVQVNPDYHCAVMFIDLDRFKLVNDSLGHRAGDLFLMEIADRLRSCVRIGDTLARVGGDEFALLIEGADALKSAIGLAERMNEVMRQPIWLGTQEIFSSCSIGIVEAAPRHLIPEEVVRDADIAMYRAKRTEAGSYAIFAEEMHSAAVLALEMQTDLQNAVSRGEFYLVYQPIWEAVGLRLKGMEALVRWQHPVRGEVPPSDFIEAAEASGLIRDIGRWVVSEACVQARVWKELNRAGFAGGSNF</sequence>
<dbReference type="Gene3D" id="3.30.450.40">
    <property type="match status" value="1"/>
</dbReference>